<name>A0ABS6LR02_9GAMM</name>
<dbReference type="Proteomes" id="UP000734343">
    <property type="component" value="Unassembled WGS sequence"/>
</dbReference>
<evidence type="ECO:0000313" key="2">
    <source>
        <dbReference type="EMBL" id="MBU9854550.1"/>
    </source>
</evidence>
<feature type="transmembrane region" description="Helical" evidence="1">
    <location>
        <begin position="21"/>
        <end position="43"/>
    </location>
</feature>
<accession>A0ABS6LR02</accession>
<gene>
    <name evidence="2" type="ORF">J1778_04535</name>
</gene>
<keyword evidence="1" id="KW-0472">Membrane</keyword>
<evidence type="ECO:0000256" key="1">
    <source>
        <dbReference type="SAM" id="Phobius"/>
    </source>
</evidence>
<protein>
    <submittedName>
        <fullName evidence="2">Pilus assembly protein PilO</fullName>
    </submittedName>
</protein>
<proteinExistence type="predicted"/>
<comment type="caution">
    <text evidence="2">The sequence shown here is derived from an EMBL/GenBank/DDBJ whole genome shotgun (WGS) entry which is preliminary data.</text>
</comment>
<reference evidence="2 3" key="1">
    <citation type="submission" date="2021-03" db="EMBL/GenBank/DDBJ databases">
        <title>Five novel Rahnella species.</title>
        <authorList>
            <person name="Brady C."/>
            <person name="Asselin J."/>
            <person name="Beer S."/>
            <person name="Bruberg M.B."/>
            <person name="Crampton B."/>
            <person name="Venter S."/>
            <person name="Arnold D."/>
            <person name="Denman S."/>
        </authorList>
    </citation>
    <scope>NUCLEOTIDE SEQUENCE [LARGE SCALE GENOMIC DNA]</scope>
    <source>
        <strain evidence="2 3">H11b</strain>
    </source>
</reference>
<dbReference type="RefSeq" id="WP_217172179.1">
    <property type="nucleotide sequence ID" value="NZ_JAFMOW010000053.1"/>
</dbReference>
<organism evidence="2 3">
    <name type="scientific">Rahnella bonaserana</name>
    <dbReference type="NCBI Taxonomy" id="2816248"/>
    <lineage>
        <taxon>Bacteria</taxon>
        <taxon>Pseudomonadati</taxon>
        <taxon>Pseudomonadota</taxon>
        <taxon>Gammaproteobacteria</taxon>
        <taxon>Enterobacterales</taxon>
        <taxon>Yersiniaceae</taxon>
        <taxon>Rahnella</taxon>
    </lineage>
</organism>
<keyword evidence="1" id="KW-0812">Transmembrane</keyword>
<evidence type="ECO:0000313" key="3">
    <source>
        <dbReference type="Proteomes" id="UP000734343"/>
    </source>
</evidence>
<dbReference type="EMBL" id="JAFMOW010000053">
    <property type="protein sequence ID" value="MBU9854550.1"/>
    <property type="molecule type" value="Genomic_DNA"/>
</dbReference>
<keyword evidence="3" id="KW-1185">Reference proteome</keyword>
<keyword evidence="1" id="KW-1133">Transmembrane helix</keyword>
<sequence length="281" mass="30648">MMRLLSERLEPLMEKPAWQRGLTLIAGVLVLMLLLYLCGLRGLRQQQDALTREIAVAQHTVFQSQRALLRLPPLSTLKQKMQNNAVLVQESLPLAQQFAQPLKDAGAELLRWSPVLQPKADEQGTLDLQLTFAGLTHFLHALLQRPEHPAFSEPDIRMTVSGLKASILLTQTTGTGGLAYPSSVTGTGRDPFSPLDSSACPGVSAMSDWILSGISQADGRQSGWLLSPDGRWTKVEAGNQVGTPAWTVETLNASQAELSLSEPRCALLRQTLRLGKNSALR</sequence>